<accession>A0A8S0X7W5</accession>
<proteinExistence type="predicted"/>
<keyword evidence="2" id="KW-1185">Reference proteome</keyword>
<protein>
    <submittedName>
        <fullName evidence="1">Uncharacterized protein</fullName>
    </submittedName>
</protein>
<name>A0A8S0X7W5_9GAMM</name>
<organism evidence="1 2">
    <name type="scientific">Candidatus Methylobacter favarea</name>
    <dbReference type="NCBI Taxonomy" id="2707345"/>
    <lineage>
        <taxon>Bacteria</taxon>
        <taxon>Pseudomonadati</taxon>
        <taxon>Pseudomonadota</taxon>
        <taxon>Gammaproteobacteria</taxon>
        <taxon>Methylococcales</taxon>
        <taxon>Methylococcaceae</taxon>
        <taxon>Methylobacter</taxon>
    </lineage>
</organism>
<dbReference type="EMBL" id="CADCXN010000050">
    <property type="protein sequence ID" value="CAA9890430.1"/>
    <property type="molecule type" value="Genomic_DNA"/>
</dbReference>
<gene>
    <name evidence="1" type="ORF">METHB2_220002</name>
</gene>
<sequence length="66" mass="7185">MNFTGVDRAGESNSDMGKYAIYRDCFVDLNDMGLLGTGCSGGDRKNTLQKSTTMVPCNTIPLSEMR</sequence>
<evidence type="ECO:0000313" key="2">
    <source>
        <dbReference type="Proteomes" id="UP000494216"/>
    </source>
</evidence>
<dbReference type="AlphaFoldDB" id="A0A8S0X7W5"/>
<dbReference type="Proteomes" id="UP000494216">
    <property type="component" value="Unassembled WGS sequence"/>
</dbReference>
<comment type="caution">
    <text evidence="1">The sequence shown here is derived from an EMBL/GenBank/DDBJ whole genome shotgun (WGS) entry which is preliminary data.</text>
</comment>
<evidence type="ECO:0000313" key="1">
    <source>
        <dbReference type="EMBL" id="CAA9890430.1"/>
    </source>
</evidence>
<reference evidence="1 2" key="1">
    <citation type="submission" date="2020-02" db="EMBL/GenBank/DDBJ databases">
        <authorList>
            <person name="Hogendoorn C."/>
        </authorList>
    </citation>
    <scope>NUCLEOTIDE SEQUENCE [LARGE SCALE GENOMIC DNA]</scope>
    <source>
        <strain evidence="1">METHB21</strain>
    </source>
</reference>